<evidence type="ECO:0000313" key="2">
    <source>
        <dbReference type="Proteomes" id="UP001575181"/>
    </source>
</evidence>
<dbReference type="RefSeq" id="WP_373655751.1">
    <property type="nucleotide sequence ID" value="NZ_JBGUAW010000005.1"/>
</dbReference>
<dbReference type="SUPFAM" id="SSF55729">
    <property type="entry name" value="Acyl-CoA N-acyltransferases (Nat)"/>
    <property type="match status" value="1"/>
</dbReference>
<organism evidence="1 2">
    <name type="scientific">Thiohalorhabdus methylotrophus</name>
    <dbReference type="NCBI Taxonomy" id="3242694"/>
    <lineage>
        <taxon>Bacteria</taxon>
        <taxon>Pseudomonadati</taxon>
        <taxon>Pseudomonadota</taxon>
        <taxon>Gammaproteobacteria</taxon>
        <taxon>Thiohalorhabdales</taxon>
        <taxon>Thiohalorhabdaceae</taxon>
        <taxon>Thiohalorhabdus</taxon>
    </lineage>
</organism>
<accession>A0ABV4TXV2</accession>
<keyword evidence="2" id="KW-1185">Reference proteome</keyword>
<reference evidence="1 2" key="1">
    <citation type="submission" date="2024-08" db="EMBL/GenBank/DDBJ databases">
        <title>Whole-genome sequencing of halo(alkali)philic microorganisms from hypersaline lakes.</title>
        <authorList>
            <person name="Sorokin D.Y."/>
            <person name="Merkel A.Y."/>
            <person name="Messina E."/>
            <person name="Yakimov M."/>
        </authorList>
    </citation>
    <scope>NUCLEOTIDE SEQUENCE [LARGE SCALE GENOMIC DNA]</scope>
    <source>
        <strain evidence="1 2">Cl-TMA</strain>
    </source>
</reference>
<proteinExistence type="predicted"/>
<dbReference type="Proteomes" id="UP001575181">
    <property type="component" value="Unassembled WGS sequence"/>
</dbReference>
<name>A0ABV4TXV2_9GAMM</name>
<dbReference type="EMBL" id="JBGUAW010000005">
    <property type="protein sequence ID" value="MFA9460971.1"/>
    <property type="molecule type" value="Genomic_DNA"/>
</dbReference>
<gene>
    <name evidence="1" type="ORF">ACERLL_09050</name>
</gene>
<dbReference type="Gene3D" id="3.40.630.30">
    <property type="match status" value="1"/>
</dbReference>
<dbReference type="InterPro" id="IPR016181">
    <property type="entry name" value="Acyl_CoA_acyltransferase"/>
</dbReference>
<comment type="caution">
    <text evidence="1">The sequence shown here is derived from an EMBL/GenBank/DDBJ whole genome shotgun (WGS) entry which is preliminary data.</text>
</comment>
<evidence type="ECO:0000313" key="1">
    <source>
        <dbReference type="EMBL" id="MFA9460971.1"/>
    </source>
</evidence>
<sequence>MRSIRDQLGPLEGGLYLLSRGLGGLTGDRARLIRYYLFWQPTPQAELTPPGRKGRFEVRPIGRGDPALEQMPRPAEVLERRLSSGDRCLGAFRGEELAGFLWYAEEAYREDEARCTYRLPDGGEAVWDYDVYVDPARRLSPVFAQLWDEAAARFRRAGVRGSFSRISAFNTASLASQYRLGGRKLGSVTFLALGRLQLALSSYRPHLHLSLSREPIFRLALPESEEEGTPAVEQRNGS</sequence>
<protein>
    <submittedName>
        <fullName evidence="1">GNAT family N-acetyltransferase</fullName>
    </submittedName>
</protein>